<feature type="region of interest" description="Disordered" evidence="1">
    <location>
        <begin position="1"/>
        <end position="46"/>
    </location>
</feature>
<protein>
    <submittedName>
        <fullName evidence="2">Uncharacterized protein</fullName>
    </submittedName>
</protein>
<keyword evidence="3" id="KW-1185">Reference proteome</keyword>
<name>A0AAV4HRG7_9GAST</name>
<evidence type="ECO:0000313" key="2">
    <source>
        <dbReference type="EMBL" id="GFS00779.1"/>
    </source>
</evidence>
<organism evidence="2 3">
    <name type="scientific">Elysia marginata</name>
    <dbReference type="NCBI Taxonomy" id="1093978"/>
    <lineage>
        <taxon>Eukaryota</taxon>
        <taxon>Metazoa</taxon>
        <taxon>Spiralia</taxon>
        <taxon>Lophotrochozoa</taxon>
        <taxon>Mollusca</taxon>
        <taxon>Gastropoda</taxon>
        <taxon>Heterobranchia</taxon>
        <taxon>Euthyneura</taxon>
        <taxon>Panpulmonata</taxon>
        <taxon>Sacoglossa</taxon>
        <taxon>Placobranchoidea</taxon>
        <taxon>Plakobranchidae</taxon>
        <taxon>Elysia</taxon>
    </lineage>
</organism>
<gene>
    <name evidence="2" type="ORF">ElyMa_004564300</name>
</gene>
<proteinExistence type="predicted"/>
<evidence type="ECO:0000313" key="3">
    <source>
        <dbReference type="Proteomes" id="UP000762676"/>
    </source>
</evidence>
<feature type="compositionally biased region" description="Acidic residues" evidence="1">
    <location>
        <begin position="29"/>
        <end position="38"/>
    </location>
</feature>
<dbReference type="EMBL" id="BMAT01009187">
    <property type="protein sequence ID" value="GFS00779.1"/>
    <property type="molecule type" value="Genomic_DNA"/>
</dbReference>
<comment type="caution">
    <text evidence="2">The sequence shown here is derived from an EMBL/GenBank/DDBJ whole genome shotgun (WGS) entry which is preliminary data.</text>
</comment>
<dbReference type="Proteomes" id="UP000762676">
    <property type="component" value="Unassembled WGS sequence"/>
</dbReference>
<sequence>MVKQKKIQWKVEDEEEVAKKEQQQQQQEQEQEGEEEEDEMKKKRKKKNSYPILFIVTFSPLFEQIQRVINIRRRMTDRVTQTPVAMGLAGLKLGLA</sequence>
<accession>A0AAV4HRG7</accession>
<reference evidence="2 3" key="1">
    <citation type="journal article" date="2021" name="Elife">
        <title>Chloroplast acquisition without the gene transfer in kleptoplastic sea slugs, Plakobranchus ocellatus.</title>
        <authorList>
            <person name="Maeda T."/>
            <person name="Takahashi S."/>
            <person name="Yoshida T."/>
            <person name="Shimamura S."/>
            <person name="Takaki Y."/>
            <person name="Nagai Y."/>
            <person name="Toyoda A."/>
            <person name="Suzuki Y."/>
            <person name="Arimoto A."/>
            <person name="Ishii H."/>
            <person name="Satoh N."/>
            <person name="Nishiyama T."/>
            <person name="Hasebe M."/>
            <person name="Maruyama T."/>
            <person name="Minagawa J."/>
            <person name="Obokata J."/>
            <person name="Shigenobu S."/>
        </authorList>
    </citation>
    <scope>NUCLEOTIDE SEQUENCE [LARGE SCALE GENOMIC DNA]</scope>
</reference>
<dbReference type="AlphaFoldDB" id="A0AAV4HRG7"/>
<evidence type="ECO:0000256" key="1">
    <source>
        <dbReference type="SAM" id="MobiDB-lite"/>
    </source>
</evidence>